<dbReference type="OrthoDB" id="9805788at2"/>
<dbReference type="STRING" id="1173020.Cha6605_5946"/>
<reference evidence="11 12" key="1">
    <citation type="submission" date="2012-05" db="EMBL/GenBank/DDBJ databases">
        <title>Finished chromosome of genome of Chamaesiphon sp. PCC 6605.</title>
        <authorList>
            <consortium name="US DOE Joint Genome Institute"/>
            <person name="Gugger M."/>
            <person name="Coursin T."/>
            <person name="Rippka R."/>
            <person name="Tandeau De Marsac N."/>
            <person name="Huntemann M."/>
            <person name="Wei C.-L."/>
            <person name="Han J."/>
            <person name="Detter J.C."/>
            <person name="Han C."/>
            <person name="Tapia R."/>
            <person name="Chen A."/>
            <person name="Kyrpides N."/>
            <person name="Mavromatis K."/>
            <person name="Markowitz V."/>
            <person name="Szeto E."/>
            <person name="Ivanova N."/>
            <person name="Pagani I."/>
            <person name="Pati A."/>
            <person name="Goodwin L."/>
            <person name="Nordberg H.P."/>
            <person name="Cantor M.N."/>
            <person name="Hua S.X."/>
            <person name="Woyke T."/>
            <person name="Kerfeld C.A."/>
        </authorList>
    </citation>
    <scope>NUCLEOTIDE SEQUENCE [LARGE SCALE GENOMIC DNA]</scope>
    <source>
        <strain evidence="12">ATCC 27169 / PCC 6605</strain>
    </source>
</reference>
<dbReference type="HOGENOM" id="CLU_025255_1_1_3"/>
<dbReference type="PANTHER" id="PTHR13285:SF23">
    <property type="entry name" value="TEICHOIC ACID D-ALANYLTRANSFERASE"/>
    <property type="match status" value="1"/>
</dbReference>
<dbReference type="InterPro" id="IPR004299">
    <property type="entry name" value="MBOAT_fam"/>
</dbReference>
<feature type="transmembrane region" description="Helical" evidence="10">
    <location>
        <begin position="127"/>
        <end position="148"/>
    </location>
</feature>
<evidence type="ECO:0000256" key="4">
    <source>
        <dbReference type="ARBA" id="ARBA00022679"/>
    </source>
</evidence>
<feature type="transmembrane region" description="Helical" evidence="10">
    <location>
        <begin position="441"/>
        <end position="462"/>
    </location>
</feature>
<dbReference type="InterPro" id="IPR028362">
    <property type="entry name" value="AlgI"/>
</dbReference>
<keyword evidence="6 10" id="KW-1133">Transmembrane helix</keyword>
<dbReference type="PATRIC" id="fig|1173020.3.peg.6845"/>
<keyword evidence="3 9" id="KW-1003">Cell membrane</keyword>
<dbReference type="eggNOG" id="COG1696">
    <property type="taxonomic scope" value="Bacteria"/>
</dbReference>
<keyword evidence="7 9" id="KW-0472">Membrane</keyword>
<accession>K9UNY5</accession>
<protein>
    <submittedName>
        <fullName evidence="11">Putative membrane protein involved in D-alanine export</fullName>
    </submittedName>
</protein>
<dbReference type="Proteomes" id="UP000010366">
    <property type="component" value="Chromosome"/>
</dbReference>
<evidence type="ECO:0000256" key="9">
    <source>
        <dbReference type="PIRNR" id="PIRNR016636"/>
    </source>
</evidence>
<feature type="transmembrane region" description="Helical" evidence="10">
    <location>
        <begin position="332"/>
        <end position="353"/>
    </location>
</feature>
<comment type="similarity">
    <text evidence="2 9">Belongs to the membrane-bound acyltransferase family.</text>
</comment>
<feature type="transmembrane region" description="Helical" evidence="10">
    <location>
        <begin position="6"/>
        <end position="23"/>
    </location>
</feature>
<dbReference type="RefSeq" id="WP_015162867.1">
    <property type="nucleotide sequence ID" value="NC_019697.1"/>
</dbReference>
<keyword evidence="12" id="KW-1185">Reference proteome</keyword>
<keyword evidence="4 9" id="KW-0808">Transferase</keyword>
<evidence type="ECO:0000256" key="10">
    <source>
        <dbReference type="SAM" id="Phobius"/>
    </source>
</evidence>
<dbReference type="InterPro" id="IPR024194">
    <property type="entry name" value="Ac/AlaTfrase_AlgI/DltB"/>
</dbReference>
<dbReference type="InterPro" id="IPR051085">
    <property type="entry name" value="MB_O-acyltransferase"/>
</dbReference>
<organism evidence="11 12">
    <name type="scientific">Chamaesiphon minutus (strain ATCC 27169 / PCC 6605)</name>
    <dbReference type="NCBI Taxonomy" id="1173020"/>
    <lineage>
        <taxon>Bacteria</taxon>
        <taxon>Bacillati</taxon>
        <taxon>Cyanobacteriota</taxon>
        <taxon>Cyanophyceae</taxon>
        <taxon>Gomontiellales</taxon>
        <taxon>Chamaesiphonaceae</taxon>
        <taxon>Chamaesiphon</taxon>
    </lineage>
</organism>
<feature type="transmembrane region" description="Helical" evidence="10">
    <location>
        <begin position="374"/>
        <end position="394"/>
    </location>
</feature>
<evidence type="ECO:0000313" key="12">
    <source>
        <dbReference type="Proteomes" id="UP000010366"/>
    </source>
</evidence>
<evidence type="ECO:0000256" key="5">
    <source>
        <dbReference type="ARBA" id="ARBA00022692"/>
    </source>
</evidence>
<name>K9UNY5_CHAP6</name>
<feature type="transmembrane region" description="Helical" evidence="10">
    <location>
        <begin position="30"/>
        <end position="47"/>
    </location>
</feature>
<dbReference type="AlphaFoldDB" id="K9UNY5"/>
<dbReference type="PIRSF" id="PIRSF016636">
    <property type="entry name" value="AlgI_DltB"/>
    <property type="match status" value="1"/>
</dbReference>
<evidence type="ECO:0000313" key="11">
    <source>
        <dbReference type="EMBL" id="AFY96792.1"/>
    </source>
</evidence>
<feature type="transmembrane region" description="Helical" evidence="10">
    <location>
        <begin position="84"/>
        <end position="107"/>
    </location>
</feature>
<dbReference type="EMBL" id="CP003600">
    <property type="protein sequence ID" value="AFY96792.1"/>
    <property type="molecule type" value="Genomic_DNA"/>
</dbReference>
<dbReference type="GO" id="GO:0005886">
    <property type="term" value="C:plasma membrane"/>
    <property type="evidence" value="ECO:0007669"/>
    <property type="project" value="UniProtKB-SubCell"/>
</dbReference>
<dbReference type="GO" id="GO:0042121">
    <property type="term" value="P:alginic acid biosynthetic process"/>
    <property type="evidence" value="ECO:0007669"/>
    <property type="project" value="InterPro"/>
</dbReference>
<comment type="subcellular location">
    <subcellularLocation>
        <location evidence="1">Cell membrane</location>
        <topology evidence="1">Multi-pass membrane protein</topology>
    </subcellularLocation>
</comment>
<evidence type="ECO:0000256" key="8">
    <source>
        <dbReference type="ARBA" id="ARBA00023315"/>
    </source>
</evidence>
<dbReference type="Pfam" id="PF03062">
    <property type="entry name" value="MBOAT"/>
    <property type="match status" value="1"/>
</dbReference>
<evidence type="ECO:0000256" key="1">
    <source>
        <dbReference type="ARBA" id="ARBA00004651"/>
    </source>
</evidence>
<keyword evidence="8 9" id="KW-0012">Acyltransferase</keyword>
<keyword evidence="5 10" id="KW-0812">Transmembrane</keyword>
<sequence>MLFNSIDFIFIYLPIALCGFWLASIFQNRSIVIGWLVLISLIFYSIWSYQFLLLLLFSVAINWAIGIALSHQRRNLPDGAKMNAAVKLLLILGIIFDLSFLGYFKYVNFFIDTVNTFGFRLELLDGLVLPLGISFYTFEQMSYLVGIAKGEVKSYSLPRFLLFVTFFPHLIAGPILNANELNYQLQKFNYRLDYRNLAVGFTIFAFGLFKKTAIADSVAVFATPIFIAAERGESISFLLAWQAAIAYTLQLYFDFSGYSDMAIGLSNMFNIKLPMNFFSPYQAVGIGDFWRRWHISLGRFLRDYLYIPLGGSRNGELRTYINLSLTMLLGGLWHGASWTFIVWGGLHGIYLCIDRGWQKFLKHRGLVFESGYHYWLARMLTFLAVIVSWVIFRAETLNGASHMLMGLFGGNGLMLPEMFADRFSMLRGIGIEFGTLNYHSGIQGSLLLLLILSVALFLPNLYQFTMREPAALDIYKNLNGQQPAWYAWQPTFGYALLTFGIFVISLGFCNQASEFLYFQF</sequence>
<dbReference type="KEGG" id="cmp:Cha6605_5946"/>
<dbReference type="PANTHER" id="PTHR13285">
    <property type="entry name" value="ACYLTRANSFERASE"/>
    <property type="match status" value="1"/>
</dbReference>
<feature type="transmembrane region" description="Helical" evidence="10">
    <location>
        <begin position="491"/>
        <end position="509"/>
    </location>
</feature>
<feature type="transmembrane region" description="Helical" evidence="10">
    <location>
        <begin position="234"/>
        <end position="253"/>
    </location>
</feature>
<dbReference type="GO" id="GO:0016746">
    <property type="term" value="F:acyltransferase activity"/>
    <property type="evidence" value="ECO:0007669"/>
    <property type="project" value="UniProtKB-KW"/>
</dbReference>
<feature type="transmembrane region" description="Helical" evidence="10">
    <location>
        <begin position="160"/>
        <end position="177"/>
    </location>
</feature>
<evidence type="ECO:0000256" key="7">
    <source>
        <dbReference type="ARBA" id="ARBA00023136"/>
    </source>
</evidence>
<evidence type="ECO:0000256" key="6">
    <source>
        <dbReference type="ARBA" id="ARBA00022989"/>
    </source>
</evidence>
<gene>
    <name evidence="11" type="ORF">Cha6605_5946</name>
</gene>
<feature type="transmembrane region" description="Helical" evidence="10">
    <location>
        <begin position="197"/>
        <end position="222"/>
    </location>
</feature>
<proteinExistence type="inferred from homology"/>
<evidence type="ECO:0000256" key="3">
    <source>
        <dbReference type="ARBA" id="ARBA00022475"/>
    </source>
</evidence>
<feature type="transmembrane region" description="Helical" evidence="10">
    <location>
        <begin position="53"/>
        <end position="72"/>
    </location>
</feature>
<evidence type="ECO:0000256" key="2">
    <source>
        <dbReference type="ARBA" id="ARBA00010323"/>
    </source>
</evidence>
<dbReference type="PIRSF" id="PIRSF500217">
    <property type="entry name" value="AlgI"/>
    <property type="match status" value="1"/>
</dbReference>